<dbReference type="InterPro" id="IPR036259">
    <property type="entry name" value="MFS_trans_sf"/>
</dbReference>
<accession>Q0FHE5</accession>
<keyword evidence="2 5" id="KW-0812">Transmembrane</keyword>
<feature type="transmembrane region" description="Helical" evidence="5">
    <location>
        <begin position="326"/>
        <end position="345"/>
    </location>
</feature>
<evidence type="ECO:0000256" key="5">
    <source>
        <dbReference type="SAM" id="Phobius"/>
    </source>
</evidence>
<evidence type="ECO:0000313" key="8">
    <source>
        <dbReference type="Proteomes" id="UP000006230"/>
    </source>
</evidence>
<dbReference type="SUPFAM" id="SSF103473">
    <property type="entry name" value="MFS general substrate transporter"/>
    <property type="match status" value="1"/>
</dbReference>
<sequence length="382" mass="38473">MGFKHDLLASRGPAAAFAVMGLYWGGFAALVPALKPQAGLSDEGFGLAMLVSTCGAVLAMWLAPVAERRLGALALPVLSVLLAGAFLLPGVATGWQGFALAMLAAAGAAGLLDVVMNAQVAGLEASIRRPLMNLNHAVYSLVYAVSALATGLARELGASPLVAFAGLGLAALLLVAVMGSAPTASAHGDGRTPRGATPWRLILPAGLVVLIGFLSEQATEGWSALHLERNLGAGAAAGAVGPALLGITMTVGRLFGQGLAQRFAEPTVIRIGAAVSACGALLAALADSLWIAYAGFAVLGLGASVIVPMAFAFVAARCPAERRAQAISRLSVIGYAGFFLGPPLMGLVSGGIGLAAAFAMVALILLLIPLALIPWMRRSTPA</sequence>
<proteinExistence type="predicted"/>
<feature type="transmembrane region" description="Helical" evidence="5">
    <location>
        <begin position="199"/>
        <end position="215"/>
    </location>
</feature>
<comment type="subcellular location">
    <subcellularLocation>
        <location evidence="1">Membrane</location>
        <topology evidence="1">Multi-pass membrane protein</topology>
    </subcellularLocation>
</comment>
<dbReference type="PROSITE" id="PS50850">
    <property type="entry name" value="MFS"/>
    <property type="match status" value="1"/>
</dbReference>
<feature type="domain" description="Major facilitator superfamily (MFS) profile" evidence="6">
    <location>
        <begin position="201"/>
        <end position="382"/>
    </location>
</feature>
<feature type="transmembrane region" description="Helical" evidence="5">
    <location>
        <begin position="137"/>
        <end position="154"/>
    </location>
</feature>
<keyword evidence="4 5" id="KW-0472">Membrane</keyword>
<dbReference type="EMBL" id="AATQ01000075">
    <property type="protein sequence ID" value="EAU43614.1"/>
    <property type="molecule type" value="Genomic_DNA"/>
</dbReference>
<dbReference type="RefSeq" id="WP_007799685.1">
    <property type="nucleotide sequence ID" value="NZ_DS022276.1"/>
</dbReference>
<keyword evidence="3 5" id="KW-1133">Transmembrane helix</keyword>
<dbReference type="Pfam" id="PF07690">
    <property type="entry name" value="MFS_1"/>
    <property type="match status" value="1"/>
</dbReference>
<dbReference type="HOGENOM" id="CLU_035309_0_1_5"/>
<dbReference type="PANTHER" id="PTHR23514:SF13">
    <property type="entry name" value="INNER MEMBRANE PROTEIN YBJJ"/>
    <property type="match status" value="1"/>
</dbReference>
<protein>
    <submittedName>
        <fullName evidence="7">Major facilitator superfamily (MFS) transporter</fullName>
    </submittedName>
</protein>
<dbReference type="GO" id="GO:0016020">
    <property type="term" value="C:membrane"/>
    <property type="evidence" value="ECO:0007669"/>
    <property type="project" value="UniProtKB-SubCell"/>
</dbReference>
<dbReference type="STRING" id="314265.R2601_22616"/>
<dbReference type="Proteomes" id="UP000006230">
    <property type="component" value="Unassembled WGS sequence"/>
</dbReference>
<name>Q0FHE5_SALBH</name>
<organism evidence="7 8">
    <name type="scientific">Salipiger bermudensis (strain DSM 26914 / JCM 13377 / KCTC 12554 / HTCC2601)</name>
    <name type="common">Pelagibaca bermudensis</name>
    <dbReference type="NCBI Taxonomy" id="314265"/>
    <lineage>
        <taxon>Bacteria</taxon>
        <taxon>Pseudomonadati</taxon>
        <taxon>Pseudomonadota</taxon>
        <taxon>Alphaproteobacteria</taxon>
        <taxon>Rhodobacterales</taxon>
        <taxon>Roseobacteraceae</taxon>
        <taxon>Salipiger</taxon>
    </lineage>
</organism>
<evidence type="ECO:0000256" key="1">
    <source>
        <dbReference type="ARBA" id="ARBA00004141"/>
    </source>
</evidence>
<gene>
    <name evidence="7" type="ORF">R2601_22616</name>
</gene>
<dbReference type="GO" id="GO:0022857">
    <property type="term" value="F:transmembrane transporter activity"/>
    <property type="evidence" value="ECO:0007669"/>
    <property type="project" value="InterPro"/>
</dbReference>
<feature type="transmembrane region" description="Helical" evidence="5">
    <location>
        <begin position="12"/>
        <end position="33"/>
    </location>
</feature>
<feature type="transmembrane region" description="Helical" evidence="5">
    <location>
        <begin position="291"/>
        <end position="314"/>
    </location>
</feature>
<evidence type="ECO:0000313" key="7">
    <source>
        <dbReference type="EMBL" id="EAU43614.1"/>
    </source>
</evidence>
<feature type="transmembrane region" description="Helical" evidence="5">
    <location>
        <begin position="70"/>
        <end position="92"/>
    </location>
</feature>
<evidence type="ECO:0000259" key="6">
    <source>
        <dbReference type="PROSITE" id="PS50850"/>
    </source>
</evidence>
<comment type="caution">
    <text evidence="7">The sequence shown here is derived from an EMBL/GenBank/DDBJ whole genome shotgun (WGS) entry which is preliminary data.</text>
</comment>
<feature type="transmembrane region" description="Helical" evidence="5">
    <location>
        <begin position="160"/>
        <end position="178"/>
    </location>
</feature>
<dbReference type="InterPro" id="IPR011701">
    <property type="entry name" value="MFS"/>
</dbReference>
<dbReference type="eggNOG" id="COG2814">
    <property type="taxonomic scope" value="Bacteria"/>
</dbReference>
<feature type="transmembrane region" description="Helical" evidence="5">
    <location>
        <begin position="98"/>
        <end position="116"/>
    </location>
</feature>
<evidence type="ECO:0000256" key="2">
    <source>
        <dbReference type="ARBA" id="ARBA00022692"/>
    </source>
</evidence>
<keyword evidence="8" id="KW-1185">Reference proteome</keyword>
<reference evidence="7 8" key="1">
    <citation type="journal article" date="2010" name="J. Bacteriol.">
        <title>Genome sequences of Pelagibaca bermudensis HTCC2601T and Maritimibacter alkaliphilus HTCC2654T, the type strains of two marine Roseobacter genera.</title>
        <authorList>
            <person name="Thrash J.C."/>
            <person name="Cho J.C."/>
            <person name="Ferriera S."/>
            <person name="Johnson J."/>
            <person name="Vergin K.L."/>
            <person name="Giovannoni S.J."/>
        </authorList>
    </citation>
    <scope>NUCLEOTIDE SEQUENCE [LARGE SCALE GENOMIC DNA]</scope>
    <source>
        <strain evidence="8">DSM 26914 / JCM 13377 / KCTC 12554 / HTCC2601</strain>
    </source>
</reference>
<feature type="transmembrane region" description="Helical" evidence="5">
    <location>
        <begin position="351"/>
        <end position="373"/>
    </location>
</feature>
<feature type="transmembrane region" description="Helical" evidence="5">
    <location>
        <begin position="267"/>
        <end position="285"/>
    </location>
</feature>
<evidence type="ECO:0000256" key="3">
    <source>
        <dbReference type="ARBA" id="ARBA00022989"/>
    </source>
</evidence>
<evidence type="ECO:0000256" key="4">
    <source>
        <dbReference type="ARBA" id="ARBA00023136"/>
    </source>
</evidence>
<dbReference type="InterPro" id="IPR020846">
    <property type="entry name" value="MFS_dom"/>
</dbReference>
<dbReference type="PANTHER" id="PTHR23514">
    <property type="entry name" value="BYPASS OF STOP CODON PROTEIN 6"/>
    <property type="match status" value="1"/>
</dbReference>
<dbReference type="InterPro" id="IPR051788">
    <property type="entry name" value="MFS_Transporter"/>
</dbReference>
<feature type="transmembrane region" description="Helical" evidence="5">
    <location>
        <begin position="45"/>
        <end position="63"/>
    </location>
</feature>
<dbReference type="Gene3D" id="1.20.1250.20">
    <property type="entry name" value="MFS general substrate transporter like domains"/>
    <property type="match status" value="2"/>
</dbReference>
<dbReference type="AlphaFoldDB" id="Q0FHE5"/>
<feature type="transmembrane region" description="Helical" evidence="5">
    <location>
        <begin position="235"/>
        <end position="255"/>
    </location>
</feature>